<comment type="caution">
    <text evidence="2">The sequence shown here is derived from an EMBL/GenBank/DDBJ whole genome shotgun (WGS) entry which is preliminary data.</text>
</comment>
<protein>
    <submittedName>
        <fullName evidence="2">Uncharacterized protein</fullName>
    </submittedName>
</protein>
<evidence type="ECO:0000313" key="3">
    <source>
        <dbReference type="Proteomes" id="UP000287651"/>
    </source>
</evidence>
<gene>
    <name evidence="2" type="ORF">B296_00005685</name>
</gene>
<dbReference type="EMBL" id="AMZH03000398">
    <property type="protein sequence ID" value="RRT83978.1"/>
    <property type="molecule type" value="Genomic_DNA"/>
</dbReference>
<sequence>MLGMAGKGGNVTFGTVGTTGIGGTASFGTVGTTGIGGNVGREGTVKVGMVGTASGASAVRPPDAKKPSTAAGLPVLINRRRHPPPSISQLEAFPTSFSSAHRRSPLATQRKRSMGSVTRAALDQKLAVAKRCSHGIIIYASTSLLLNLPFLNLWFLPHLSLEQLAEGAMAGAKAAVIATVAAAVPTVILLFNAILHVIMNEFHYNASLNVNYRWLALGCCHGRGPTSILLLKPS</sequence>
<accession>A0A427B684</accession>
<dbReference type="Proteomes" id="UP000287651">
    <property type="component" value="Unassembled WGS sequence"/>
</dbReference>
<evidence type="ECO:0000313" key="2">
    <source>
        <dbReference type="EMBL" id="RRT83978.1"/>
    </source>
</evidence>
<dbReference type="AlphaFoldDB" id="A0A427B684"/>
<feature type="transmembrane region" description="Helical" evidence="1">
    <location>
        <begin position="136"/>
        <end position="155"/>
    </location>
</feature>
<keyword evidence="1" id="KW-0472">Membrane</keyword>
<proteinExistence type="predicted"/>
<organism evidence="2 3">
    <name type="scientific">Ensete ventricosum</name>
    <name type="common">Abyssinian banana</name>
    <name type="synonym">Musa ensete</name>
    <dbReference type="NCBI Taxonomy" id="4639"/>
    <lineage>
        <taxon>Eukaryota</taxon>
        <taxon>Viridiplantae</taxon>
        <taxon>Streptophyta</taxon>
        <taxon>Embryophyta</taxon>
        <taxon>Tracheophyta</taxon>
        <taxon>Spermatophyta</taxon>
        <taxon>Magnoliopsida</taxon>
        <taxon>Liliopsida</taxon>
        <taxon>Zingiberales</taxon>
        <taxon>Musaceae</taxon>
        <taxon>Ensete</taxon>
    </lineage>
</organism>
<evidence type="ECO:0000256" key="1">
    <source>
        <dbReference type="SAM" id="Phobius"/>
    </source>
</evidence>
<feature type="transmembrane region" description="Helical" evidence="1">
    <location>
        <begin position="175"/>
        <end position="198"/>
    </location>
</feature>
<name>A0A427B684_ENSVE</name>
<reference evidence="2 3" key="1">
    <citation type="journal article" date="2014" name="Agronomy (Basel)">
        <title>A Draft Genome Sequence for Ensete ventricosum, the Drought-Tolerant Tree Against Hunger.</title>
        <authorList>
            <person name="Harrison J."/>
            <person name="Moore K.A."/>
            <person name="Paszkiewicz K."/>
            <person name="Jones T."/>
            <person name="Grant M."/>
            <person name="Ambacheew D."/>
            <person name="Muzemil S."/>
            <person name="Studholme D.J."/>
        </authorList>
    </citation>
    <scope>NUCLEOTIDE SEQUENCE [LARGE SCALE GENOMIC DNA]</scope>
</reference>
<keyword evidence="1" id="KW-1133">Transmembrane helix</keyword>
<keyword evidence="1" id="KW-0812">Transmembrane</keyword>